<gene>
    <name evidence="1" type="ORF">Ddye_025542</name>
</gene>
<sequence length="130" mass="14911">MVKKGKSAATKKLLDLKSAKIESLYEELHAMKAERAKQQLHLEFRLTTRTTLLVVLEMFGISSPVAATKKLNPKVDIGFLAKKWAILYQRKKVGVLQYSEGGRKTEYKIDHYRLESPPDNLNGSSPWFRY</sequence>
<dbReference type="AlphaFoldDB" id="A0AAD9TKF6"/>
<proteinExistence type="predicted"/>
<accession>A0AAD9TKF6</accession>
<reference evidence="1" key="1">
    <citation type="journal article" date="2023" name="Plant J.">
        <title>Genome sequences and population genomics provide insights into the demographic history, inbreeding, and mutation load of two 'living fossil' tree species of Dipteronia.</title>
        <authorList>
            <person name="Feng Y."/>
            <person name="Comes H.P."/>
            <person name="Chen J."/>
            <person name="Zhu S."/>
            <person name="Lu R."/>
            <person name="Zhang X."/>
            <person name="Li P."/>
            <person name="Qiu J."/>
            <person name="Olsen K.M."/>
            <person name="Qiu Y."/>
        </authorList>
    </citation>
    <scope>NUCLEOTIDE SEQUENCE</scope>
    <source>
        <strain evidence="1">KIB01</strain>
    </source>
</reference>
<name>A0AAD9TKF6_9ROSI</name>
<organism evidence="1 2">
    <name type="scientific">Dipteronia dyeriana</name>
    <dbReference type="NCBI Taxonomy" id="168575"/>
    <lineage>
        <taxon>Eukaryota</taxon>
        <taxon>Viridiplantae</taxon>
        <taxon>Streptophyta</taxon>
        <taxon>Embryophyta</taxon>
        <taxon>Tracheophyta</taxon>
        <taxon>Spermatophyta</taxon>
        <taxon>Magnoliopsida</taxon>
        <taxon>eudicotyledons</taxon>
        <taxon>Gunneridae</taxon>
        <taxon>Pentapetalae</taxon>
        <taxon>rosids</taxon>
        <taxon>malvids</taxon>
        <taxon>Sapindales</taxon>
        <taxon>Sapindaceae</taxon>
        <taxon>Hippocastanoideae</taxon>
        <taxon>Acereae</taxon>
        <taxon>Dipteronia</taxon>
    </lineage>
</organism>
<comment type="caution">
    <text evidence="1">The sequence shown here is derived from an EMBL/GenBank/DDBJ whole genome shotgun (WGS) entry which is preliminary data.</text>
</comment>
<dbReference type="EMBL" id="JANJYI010000008">
    <property type="protein sequence ID" value="KAK2637747.1"/>
    <property type="molecule type" value="Genomic_DNA"/>
</dbReference>
<keyword evidence="2" id="KW-1185">Reference proteome</keyword>
<protein>
    <submittedName>
        <fullName evidence="1">Uncharacterized protein</fullName>
    </submittedName>
</protein>
<evidence type="ECO:0000313" key="1">
    <source>
        <dbReference type="EMBL" id="KAK2637747.1"/>
    </source>
</evidence>
<dbReference type="Proteomes" id="UP001280121">
    <property type="component" value="Unassembled WGS sequence"/>
</dbReference>
<evidence type="ECO:0000313" key="2">
    <source>
        <dbReference type="Proteomes" id="UP001280121"/>
    </source>
</evidence>